<keyword evidence="1" id="KW-0472">Membrane</keyword>
<feature type="transmembrane region" description="Helical" evidence="1">
    <location>
        <begin position="157"/>
        <end position="176"/>
    </location>
</feature>
<name>A0A4R3M0D8_9HYPH</name>
<evidence type="ECO:0000313" key="3">
    <source>
        <dbReference type="Proteomes" id="UP000294664"/>
    </source>
</evidence>
<proteinExistence type="predicted"/>
<feature type="transmembrane region" description="Helical" evidence="1">
    <location>
        <begin position="24"/>
        <end position="46"/>
    </location>
</feature>
<dbReference type="EMBL" id="SMAI01000002">
    <property type="protein sequence ID" value="TCT06524.1"/>
    <property type="molecule type" value="Genomic_DNA"/>
</dbReference>
<feature type="transmembrane region" description="Helical" evidence="1">
    <location>
        <begin position="58"/>
        <end position="80"/>
    </location>
</feature>
<sequence>MKTEDLIRGLSADARPTHSLESGLGLALAAGGAGALVLFALLLSLRAGMPGLLMEPRILLKFAVTLSLAGAAGWTALRLVRPGARPAGAARLLLLPAGFLALGVAAELVFTPATRWLPDLVGHYALACAILVPVMSAPVLAAALLALRRGAPDRPAVAGAAAGLLAGGIGATLYAFHCIDDSPLFLLAWYGLALTLTTATGALLGRVVLRW</sequence>
<keyword evidence="3" id="KW-1185">Reference proteome</keyword>
<organism evidence="2 3">
    <name type="scientific">Aquabacter spiritensis</name>
    <dbReference type="NCBI Taxonomy" id="933073"/>
    <lineage>
        <taxon>Bacteria</taxon>
        <taxon>Pseudomonadati</taxon>
        <taxon>Pseudomonadota</taxon>
        <taxon>Alphaproteobacteria</taxon>
        <taxon>Hyphomicrobiales</taxon>
        <taxon>Xanthobacteraceae</taxon>
        <taxon>Aquabacter</taxon>
    </lineage>
</organism>
<dbReference type="Pfam" id="PF06532">
    <property type="entry name" value="NrsF"/>
    <property type="match status" value="1"/>
</dbReference>
<comment type="caution">
    <text evidence="2">The sequence shown here is derived from an EMBL/GenBank/DDBJ whole genome shotgun (WGS) entry which is preliminary data.</text>
</comment>
<evidence type="ECO:0008006" key="4">
    <source>
        <dbReference type="Google" id="ProtNLM"/>
    </source>
</evidence>
<keyword evidence="1" id="KW-0812">Transmembrane</keyword>
<feature type="transmembrane region" description="Helical" evidence="1">
    <location>
        <begin position="122"/>
        <end position="145"/>
    </location>
</feature>
<accession>A0A4R3M0D8</accession>
<evidence type="ECO:0000313" key="2">
    <source>
        <dbReference type="EMBL" id="TCT06524.1"/>
    </source>
</evidence>
<dbReference type="Proteomes" id="UP000294664">
    <property type="component" value="Unassembled WGS sequence"/>
</dbReference>
<protein>
    <recommendedName>
        <fullName evidence="4">DUF1109 family protein</fullName>
    </recommendedName>
</protein>
<reference evidence="2 3" key="1">
    <citation type="submission" date="2019-03" db="EMBL/GenBank/DDBJ databases">
        <title>Genomic Encyclopedia of Type Strains, Phase IV (KMG-IV): sequencing the most valuable type-strain genomes for metagenomic binning, comparative biology and taxonomic classification.</title>
        <authorList>
            <person name="Goeker M."/>
        </authorList>
    </citation>
    <scope>NUCLEOTIDE SEQUENCE [LARGE SCALE GENOMIC DNA]</scope>
    <source>
        <strain evidence="2 3">DSM 9035</strain>
    </source>
</reference>
<dbReference type="InterPro" id="IPR009495">
    <property type="entry name" value="NrsF"/>
</dbReference>
<dbReference type="RefSeq" id="WP_132030025.1">
    <property type="nucleotide sequence ID" value="NZ_SMAI01000002.1"/>
</dbReference>
<feature type="transmembrane region" description="Helical" evidence="1">
    <location>
        <begin position="188"/>
        <end position="209"/>
    </location>
</feature>
<keyword evidence="1" id="KW-1133">Transmembrane helix</keyword>
<feature type="transmembrane region" description="Helical" evidence="1">
    <location>
        <begin position="92"/>
        <end position="110"/>
    </location>
</feature>
<dbReference type="AlphaFoldDB" id="A0A4R3M0D8"/>
<gene>
    <name evidence="2" type="ORF">EDC64_1021</name>
</gene>
<evidence type="ECO:0000256" key="1">
    <source>
        <dbReference type="SAM" id="Phobius"/>
    </source>
</evidence>